<evidence type="ECO:0000313" key="2">
    <source>
        <dbReference type="EMBL" id="CAG6478751.1"/>
    </source>
</evidence>
<dbReference type="AlphaFoldDB" id="A0A8D8FPC4"/>
<feature type="region of interest" description="Disordered" evidence="1">
    <location>
        <begin position="30"/>
        <end position="61"/>
    </location>
</feature>
<reference evidence="2" key="1">
    <citation type="submission" date="2021-05" db="EMBL/GenBank/DDBJ databases">
        <authorList>
            <person name="Alioto T."/>
            <person name="Alioto T."/>
            <person name="Gomez Garrido J."/>
        </authorList>
    </citation>
    <scope>NUCLEOTIDE SEQUENCE</scope>
</reference>
<accession>A0A8D8FPC4</accession>
<protein>
    <submittedName>
        <fullName evidence="2">(northern house mosquito) hypothetical protein</fullName>
    </submittedName>
</protein>
<organism evidence="2">
    <name type="scientific">Culex pipiens</name>
    <name type="common">House mosquito</name>
    <dbReference type="NCBI Taxonomy" id="7175"/>
    <lineage>
        <taxon>Eukaryota</taxon>
        <taxon>Metazoa</taxon>
        <taxon>Ecdysozoa</taxon>
        <taxon>Arthropoda</taxon>
        <taxon>Hexapoda</taxon>
        <taxon>Insecta</taxon>
        <taxon>Pterygota</taxon>
        <taxon>Neoptera</taxon>
        <taxon>Endopterygota</taxon>
        <taxon>Diptera</taxon>
        <taxon>Nematocera</taxon>
        <taxon>Culicoidea</taxon>
        <taxon>Culicidae</taxon>
        <taxon>Culicinae</taxon>
        <taxon>Culicini</taxon>
        <taxon>Culex</taxon>
        <taxon>Culex</taxon>
    </lineage>
</organism>
<sequence>METFTSPELACRKPTRSWSAVARHAVAITKHRQHPSPVPRSTVRSSLAGRRTASTSTKRASAVPRVRLFAGRTRSSSWPSATSKVNCTGKVRRCTRRRNRATAATARRASTTARWWATRTARKSTVELNCAARNDWPVDAFRCTLETTDAVRFRGDARRTRTP</sequence>
<proteinExistence type="predicted"/>
<evidence type="ECO:0000256" key="1">
    <source>
        <dbReference type="SAM" id="MobiDB-lite"/>
    </source>
</evidence>
<dbReference type="EMBL" id="HBUE01083820">
    <property type="protein sequence ID" value="CAG6478751.1"/>
    <property type="molecule type" value="Transcribed_RNA"/>
</dbReference>
<name>A0A8D8FPC4_CULPI</name>